<comment type="caution">
    <text evidence="1">The sequence shown here is derived from an EMBL/GenBank/DDBJ whole genome shotgun (WGS) entry which is preliminary data.</text>
</comment>
<dbReference type="AlphaFoldDB" id="A0A8J6PWW8"/>
<dbReference type="RefSeq" id="WP_188221932.1">
    <property type="nucleotide sequence ID" value="NZ_JACVXD010000001.1"/>
</dbReference>
<sequence length="65" mass="7559">MTFTPEETSKIKAMLLYIIKQNEKQTGGHGGFHITDLNPLLEDLEKEGKIKLRRTIHNSKYFLNK</sequence>
<organism evidence="1 2">
    <name type="scientific">Aestuariibaculum marinum</name>
    <dbReference type="NCBI Taxonomy" id="2683592"/>
    <lineage>
        <taxon>Bacteria</taxon>
        <taxon>Pseudomonadati</taxon>
        <taxon>Bacteroidota</taxon>
        <taxon>Flavobacteriia</taxon>
        <taxon>Flavobacteriales</taxon>
        <taxon>Flavobacteriaceae</taxon>
    </lineage>
</organism>
<name>A0A8J6PWW8_9FLAO</name>
<proteinExistence type="predicted"/>
<accession>A0A8J6PWW8</accession>
<evidence type="ECO:0000313" key="1">
    <source>
        <dbReference type="EMBL" id="MBD0822615.1"/>
    </source>
</evidence>
<protein>
    <submittedName>
        <fullName evidence="1">Uncharacterized protein</fullName>
    </submittedName>
</protein>
<dbReference type="EMBL" id="JACVXD010000001">
    <property type="protein sequence ID" value="MBD0822615.1"/>
    <property type="molecule type" value="Genomic_DNA"/>
</dbReference>
<evidence type="ECO:0000313" key="2">
    <source>
        <dbReference type="Proteomes" id="UP000621516"/>
    </source>
</evidence>
<keyword evidence="2" id="KW-1185">Reference proteome</keyword>
<dbReference type="Proteomes" id="UP000621516">
    <property type="component" value="Unassembled WGS sequence"/>
</dbReference>
<reference evidence="1 2" key="1">
    <citation type="journal article" date="2018" name="J. Microbiol.">
        <title>Aestuariibaculum marinum sp. nov., a marine bacterium isolated from seawater in South Korea.</title>
        <authorList>
            <person name="Choi J."/>
            <person name="Lee D."/>
            <person name="Jang J.H."/>
            <person name="Cha S."/>
            <person name="Seo T."/>
        </authorList>
    </citation>
    <scope>NUCLEOTIDE SEQUENCE [LARGE SCALE GENOMIC DNA]</scope>
    <source>
        <strain evidence="1 2">IP7</strain>
    </source>
</reference>
<gene>
    <name evidence="1" type="ORF">ICJ85_01155</name>
</gene>